<name>A0A0G4QDY8_9GAMM</name>
<dbReference type="EMBL" id="CVRY01000006">
    <property type="protein sequence ID" value="CRL64152.1"/>
    <property type="molecule type" value="Genomic_DNA"/>
</dbReference>
<dbReference type="Proteomes" id="UP000183920">
    <property type="component" value="Unassembled WGS sequence"/>
</dbReference>
<evidence type="ECO:0000313" key="2">
    <source>
        <dbReference type="Proteomes" id="UP000183920"/>
    </source>
</evidence>
<sequence>MVKVISFVLLLTLLTILFMMIFDMKLALFSVFSMILLSGCSTTWEPQGASDYTLQEAKLICDFDANTRYPIRKEVLQRTVYRDVQKTCRKDDKDHCGDKKTYTERVPMTESYVEDINQEDRKTFYTSCMSLKGWEQKNHYFWE</sequence>
<dbReference type="AlphaFoldDB" id="A0A0G4QDY8"/>
<organism evidence="1 2">
    <name type="scientific">Proteus penneri</name>
    <dbReference type="NCBI Taxonomy" id="102862"/>
    <lineage>
        <taxon>Bacteria</taxon>
        <taxon>Pseudomonadati</taxon>
        <taxon>Pseudomonadota</taxon>
        <taxon>Gammaproteobacteria</taxon>
        <taxon>Enterobacterales</taxon>
        <taxon>Morganellaceae</taxon>
        <taxon>Proteus</taxon>
    </lineage>
</organism>
<accession>A0A0G4QDY8</accession>
<reference evidence="2" key="1">
    <citation type="submission" date="2015-06" db="EMBL/GenBank/DDBJ databases">
        <authorList>
            <person name="Urmite Genomes"/>
        </authorList>
    </citation>
    <scope>NUCLEOTIDE SEQUENCE [LARGE SCALE GENOMIC DNA]</scope>
    <source>
        <strain evidence="2">CSUR P1867</strain>
    </source>
</reference>
<proteinExistence type="predicted"/>
<evidence type="ECO:0000313" key="1">
    <source>
        <dbReference type="EMBL" id="CRL64152.1"/>
    </source>
</evidence>
<gene>
    <name evidence="1" type="ORF">BN1804_02838</name>
</gene>
<protein>
    <submittedName>
        <fullName evidence="1">Uncharacterized protein</fullName>
    </submittedName>
</protein>